<accession>A0AAE0F548</accession>
<dbReference type="PANTHER" id="PTHR11062:SF281">
    <property type="entry name" value="EXOSTOSIN-LIKE 2"/>
    <property type="match status" value="1"/>
</dbReference>
<evidence type="ECO:0000256" key="3">
    <source>
        <dbReference type="ARBA" id="ARBA00023034"/>
    </source>
</evidence>
<keyword evidence="3" id="KW-0333">Golgi apparatus</keyword>
<dbReference type="InterPro" id="IPR040911">
    <property type="entry name" value="Exostosin_GT47"/>
</dbReference>
<dbReference type="GO" id="GO:0000139">
    <property type="term" value="C:Golgi membrane"/>
    <property type="evidence" value="ECO:0007669"/>
    <property type="project" value="UniProtKB-SubCell"/>
</dbReference>
<proteinExistence type="inferred from homology"/>
<dbReference type="Pfam" id="PF03016">
    <property type="entry name" value="Exostosin_GT47"/>
    <property type="match status" value="1"/>
</dbReference>
<dbReference type="GO" id="GO:0016757">
    <property type="term" value="F:glycosyltransferase activity"/>
    <property type="evidence" value="ECO:0007669"/>
    <property type="project" value="InterPro"/>
</dbReference>
<comment type="caution">
    <text evidence="5">The sequence shown here is derived from an EMBL/GenBank/DDBJ whole genome shotgun (WGS) entry which is preliminary data.</text>
</comment>
<dbReference type="InterPro" id="IPR000742">
    <property type="entry name" value="EGF"/>
</dbReference>
<protein>
    <recommendedName>
        <fullName evidence="4">EGF-like domain-containing protein</fullName>
    </recommendedName>
</protein>
<name>A0AAE0F548_9CHLO</name>
<reference evidence="5 6" key="1">
    <citation type="journal article" date="2015" name="Genome Biol. Evol.">
        <title>Comparative Genomics of a Bacterivorous Green Alga Reveals Evolutionary Causalities and Consequences of Phago-Mixotrophic Mode of Nutrition.</title>
        <authorList>
            <person name="Burns J.A."/>
            <person name="Paasch A."/>
            <person name="Narechania A."/>
            <person name="Kim E."/>
        </authorList>
    </citation>
    <scope>NUCLEOTIDE SEQUENCE [LARGE SCALE GENOMIC DNA]</scope>
    <source>
        <strain evidence="5 6">PLY_AMNH</strain>
    </source>
</reference>
<dbReference type="EMBL" id="LGRX02025404">
    <property type="protein sequence ID" value="KAK3252456.1"/>
    <property type="molecule type" value="Genomic_DNA"/>
</dbReference>
<keyword evidence="6" id="KW-1185">Reference proteome</keyword>
<evidence type="ECO:0000313" key="6">
    <source>
        <dbReference type="Proteomes" id="UP001190700"/>
    </source>
</evidence>
<evidence type="ECO:0000256" key="1">
    <source>
        <dbReference type="ARBA" id="ARBA00004323"/>
    </source>
</evidence>
<sequence length="163" mass="17906">MGDHCVCPTGTTGVDCAEQPKLEVGGGGTCYALRDDKDFGRLSSIMFLDRLLSSKFRTADPSQADYFFVPQVGFGNRMKSLEYVQTAFETHWNRKQGKDHIMIGTHDAGAHAYFQHQAGRGSMLQGREGNRAAENVIFLSPMGLQSGMKRGGYTGNHIVVRLS</sequence>
<dbReference type="PROSITE" id="PS00022">
    <property type="entry name" value="EGF_1"/>
    <property type="match status" value="1"/>
</dbReference>
<comment type="similarity">
    <text evidence="2">Belongs to the glycosyltransferase 47 family.</text>
</comment>
<evidence type="ECO:0000256" key="2">
    <source>
        <dbReference type="ARBA" id="ARBA00010271"/>
    </source>
</evidence>
<comment type="subcellular location">
    <subcellularLocation>
        <location evidence="1">Golgi apparatus membrane</location>
        <topology evidence="1">Single-pass type II membrane protein</topology>
    </subcellularLocation>
</comment>
<dbReference type="AlphaFoldDB" id="A0AAE0F548"/>
<dbReference type="InterPro" id="IPR004263">
    <property type="entry name" value="Exostosin"/>
</dbReference>
<feature type="domain" description="EGF-like" evidence="4">
    <location>
        <begin position="5"/>
        <end position="16"/>
    </location>
</feature>
<evidence type="ECO:0000313" key="5">
    <source>
        <dbReference type="EMBL" id="KAK3252456.1"/>
    </source>
</evidence>
<organism evidence="5 6">
    <name type="scientific">Cymbomonas tetramitiformis</name>
    <dbReference type="NCBI Taxonomy" id="36881"/>
    <lineage>
        <taxon>Eukaryota</taxon>
        <taxon>Viridiplantae</taxon>
        <taxon>Chlorophyta</taxon>
        <taxon>Pyramimonadophyceae</taxon>
        <taxon>Pyramimonadales</taxon>
        <taxon>Pyramimonadaceae</taxon>
        <taxon>Cymbomonas</taxon>
    </lineage>
</organism>
<dbReference type="Proteomes" id="UP001190700">
    <property type="component" value="Unassembled WGS sequence"/>
</dbReference>
<dbReference type="PANTHER" id="PTHR11062">
    <property type="entry name" value="EXOSTOSIN HEPARAN SULFATE GLYCOSYLTRANSFERASE -RELATED"/>
    <property type="match status" value="1"/>
</dbReference>
<gene>
    <name evidence="5" type="ORF">CYMTET_38245</name>
</gene>
<evidence type="ECO:0000259" key="4">
    <source>
        <dbReference type="PROSITE" id="PS00022"/>
    </source>
</evidence>